<dbReference type="GO" id="GO:0016618">
    <property type="term" value="F:hydroxypyruvate reductase [NAD(P)H] activity"/>
    <property type="evidence" value="ECO:0007669"/>
    <property type="project" value="TreeGrafter"/>
</dbReference>
<dbReference type="InterPro" id="IPR006140">
    <property type="entry name" value="D-isomer_DH_NAD-bd"/>
</dbReference>
<evidence type="ECO:0000256" key="2">
    <source>
        <dbReference type="ARBA" id="ARBA00023002"/>
    </source>
</evidence>
<dbReference type="PANTHER" id="PTHR10996:SF178">
    <property type="entry name" value="2-HYDROXYACID DEHYDROGENASE YGL185C-RELATED"/>
    <property type="match status" value="1"/>
</dbReference>
<name>A0A1W2CUX2_9HYPH</name>
<feature type="domain" description="D-isomer specific 2-hydroxyacid dehydrogenase NAD-binding" evidence="6">
    <location>
        <begin position="110"/>
        <end position="283"/>
    </location>
</feature>
<dbReference type="AlphaFoldDB" id="A0A1W2CUX2"/>
<dbReference type="PANTHER" id="PTHR10996">
    <property type="entry name" value="2-HYDROXYACID DEHYDROGENASE-RELATED"/>
    <property type="match status" value="1"/>
</dbReference>
<dbReference type="OrthoDB" id="9793626at2"/>
<dbReference type="Pfam" id="PF00389">
    <property type="entry name" value="2-Hacid_dh"/>
    <property type="match status" value="1"/>
</dbReference>
<protein>
    <submittedName>
        <fullName evidence="7">Lactate dehydrogenase</fullName>
    </submittedName>
</protein>
<evidence type="ECO:0000256" key="4">
    <source>
        <dbReference type="RuleBase" id="RU003719"/>
    </source>
</evidence>
<dbReference type="SUPFAM" id="SSF51735">
    <property type="entry name" value="NAD(P)-binding Rossmann-fold domains"/>
    <property type="match status" value="1"/>
</dbReference>
<evidence type="ECO:0000256" key="1">
    <source>
        <dbReference type="ARBA" id="ARBA00022857"/>
    </source>
</evidence>
<dbReference type="Proteomes" id="UP000192656">
    <property type="component" value="Unassembled WGS sequence"/>
</dbReference>
<dbReference type="GO" id="GO:0051287">
    <property type="term" value="F:NAD binding"/>
    <property type="evidence" value="ECO:0007669"/>
    <property type="project" value="InterPro"/>
</dbReference>
<sequence length="315" mass="34182">MTDKPDLLQISPFPPHMVEALEQDFTIHRYFEADDKAAMLDKLKDSVRFVATGGHHGCSADVIAALPKLEVISSFGVGYDAVDVKAAREHNVRVTNTPDVLNDAVAELTLGMMLALCRRIPQADAYVRAGDWVSKGNYPLTAELTGKRVGILGLGRIGKEIARRAQVFKMEVVYHGRTHQADEPYPFYADLTEMARAVDWLVVIAPGSASTKGIVSRDVMEALGPDGCLVNMARGTLIDEPAMVELLKSGKLGGAALDVFLEEPKVPEELFALDNVVLAPHQGSATHKTRRAMGDLVVKNLRAHLKGDPLISPVV</sequence>
<dbReference type="RefSeq" id="WP_084410530.1">
    <property type="nucleotide sequence ID" value="NZ_FWXR01000011.1"/>
</dbReference>
<dbReference type="STRING" id="937218.SAMN06297251_111108"/>
<keyword evidence="3" id="KW-0520">NAD</keyword>
<gene>
    <name evidence="7" type="ORF">SAMN06297251_111108</name>
</gene>
<dbReference type="InterPro" id="IPR050223">
    <property type="entry name" value="D-isomer_2-hydroxyacid_DH"/>
</dbReference>
<proteinExistence type="inferred from homology"/>
<dbReference type="GO" id="GO:0005829">
    <property type="term" value="C:cytosol"/>
    <property type="evidence" value="ECO:0007669"/>
    <property type="project" value="TreeGrafter"/>
</dbReference>
<evidence type="ECO:0000313" key="8">
    <source>
        <dbReference type="Proteomes" id="UP000192656"/>
    </source>
</evidence>
<feature type="domain" description="D-isomer specific 2-hydroxyacid dehydrogenase catalytic" evidence="5">
    <location>
        <begin position="12"/>
        <end position="314"/>
    </location>
</feature>
<dbReference type="Pfam" id="PF02826">
    <property type="entry name" value="2-Hacid_dh_C"/>
    <property type="match status" value="1"/>
</dbReference>
<comment type="similarity">
    <text evidence="4">Belongs to the D-isomer specific 2-hydroxyacid dehydrogenase family.</text>
</comment>
<dbReference type="GO" id="GO:0030267">
    <property type="term" value="F:glyoxylate reductase (NADPH) activity"/>
    <property type="evidence" value="ECO:0007669"/>
    <property type="project" value="TreeGrafter"/>
</dbReference>
<keyword evidence="2 4" id="KW-0560">Oxidoreductase</keyword>
<dbReference type="CDD" id="cd12156">
    <property type="entry name" value="HPPR"/>
    <property type="match status" value="1"/>
</dbReference>
<keyword evidence="8" id="KW-1185">Reference proteome</keyword>
<reference evidence="7 8" key="1">
    <citation type="submission" date="2017-04" db="EMBL/GenBank/DDBJ databases">
        <authorList>
            <person name="Afonso C.L."/>
            <person name="Miller P.J."/>
            <person name="Scott M.A."/>
            <person name="Spackman E."/>
            <person name="Goraichik I."/>
            <person name="Dimitrov K.M."/>
            <person name="Suarez D.L."/>
            <person name="Swayne D.E."/>
        </authorList>
    </citation>
    <scope>NUCLEOTIDE SEQUENCE [LARGE SCALE GENOMIC DNA]</scope>
    <source>
        <strain evidence="7 8">CGMCC 1.10972</strain>
    </source>
</reference>
<dbReference type="EMBL" id="FWXR01000011">
    <property type="protein sequence ID" value="SMC88498.1"/>
    <property type="molecule type" value="Genomic_DNA"/>
</dbReference>
<dbReference type="SUPFAM" id="SSF52283">
    <property type="entry name" value="Formate/glycerate dehydrogenase catalytic domain-like"/>
    <property type="match status" value="1"/>
</dbReference>
<keyword evidence="1" id="KW-0521">NADP</keyword>
<evidence type="ECO:0000259" key="6">
    <source>
        <dbReference type="Pfam" id="PF02826"/>
    </source>
</evidence>
<dbReference type="FunFam" id="3.40.50.720:FF:000213">
    <property type="entry name" value="Putative 2-hydroxyacid dehydrogenase"/>
    <property type="match status" value="1"/>
</dbReference>
<evidence type="ECO:0000259" key="5">
    <source>
        <dbReference type="Pfam" id="PF00389"/>
    </source>
</evidence>
<organism evidence="7 8">
    <name type="scientific">Fulvimarina manganoxydans</name>
    <dbReference type="NCBI Taxonomy" id="937218"/>
    <lineage>
        <taxon>Bacteria</taxon>
        <taxon>Pseudomonadati</taxon>
        <taxon>Pseudomonadota</taxon>
        <taxon>Alphaproteobacteria</taxon>
        <taxon>Hyphomicrobiales</taxon>
        <taxon>Aurantimonadaceae</taxon>
        <taxon>Fulvimarina</taxon>
    </lineage>
</organism>
<dbReference type="InterPro" id="IPR036291">
    <property type="entry name" value="NAD(P)-bd_dom_sf"/>
</dbReference>
<evidence type="ECO:0000313" key="7">
    <source>
        <dbReference type="EMBL" id="SMC88498.1"/>
    </source>
</evidence>
<accession>A0A1W2CUX2</accession>
<evidence type="ECO:0000256" key="3">
    <source>
        <dbReference type="ARBA" id="ARBA00023027"/>
    </source>
</evidence>
<dbReference type="InterPro" id="IPR006139">
    <property type="entry name" value="D-isomer_2_OHA_DH_cat_dom"/>
</dbReference>
<dbReference type="Gene3D" id="3.40.50.720">
    <property type="entry name" value="NAD(P)-binding Rossmann-like Domain"/>
    <property type="match status" value="2"/>
</dbReference>